<keyword evidence="4 5" id="KW-0648">Protein biosynthesis</keyword>
<dbReference type="InterPro" id="IPR041711">
    <property type="entry name" value="Met-tRNA-FMT_N"/>
</dbReference>
<organism evidence="8 9">
    <name type="scientific">Dongia sedimenti</name>
    <dbReference type="NCBI Taxonomy" id="3064282"/>
    <lineage>
        <taxon>Bacteria</taxon>
        <taxon>Pseudomonadati</taxon>
        <taxon>Pseudomonadota</taxon>
        <taxon>Alphaproteobacteria</taxon>
        <taxon>Rhodospirillales</taxon>
        <taxon>Dongiaceae</taxon>
        <taxon>Dongia</taxon>
    </lineage>
</organism>
<proteinExistence type="inferred from homology"/>
<dbReference type="HAMAP" id="MF_00182">
    <property type="entry name" value="Formyl_trans"/>
    <property type="match status" value="1"/>
</dbReference>
<feature type="binding site" evidence="5">
    <location>
        <begin position="112"/>
        <end position="115"/>
    </location>
    <ligand>
        <name>(6S)-5,6,7,8-tetrahydrofolate</name>
        <dbReference type="ChEBI" id="CHEBI:57453"/>
    </ligand>
</feature>
<dbReference type="GO" id="GO:0004479">
    <property type="term" value="F:methionyl-tRNA formyltransferase activity"/>
    <property type="evidence" value="ECO:0007669"/>
    <property type="project" value="UniProtKB-EC"/>
</dbReference>
<name>A0ABU0YTW0_9PROT</name>
<dbReference type="NCBIfam" id="TIGR00460">
    <property type="entry name" value="fmt"/>
    <property type="match status" value="1"/>
</dbReference>
<dbReference type="Gene3D" id="3.40.50.12230">
    <property type="match status" value="1"/>
</dbReference>
<protein>
    <recommendedName>
        <fullName evidence="2 5">Methionyl-tRNA formyltransferase</fullName>
        <ecNumber evidence="2 5">2.1.2.9</ecNumber>
    </recommendedName>
</protein>
<evidence type="ECO:0000256" key="3">
    <source>
        <dbReference type="ARBA" id="ARBA00022679"/>
    </source>
</evidence>
<comment type="caution">
    <text evidence="8">The sequence shown here is derived from an EMBL/GenBank/DDBJ whole genome shotgun (WGS) entry which is preliminary data.</text>
</comment>
<dbReference type="EC" id="2.1.2.9" evidence="2 5"/>
<sequence length="312" mass="33814">MTPLKLIFMGTPDFAAHALKALVEAGHDIVAVYSQPPRPAGRGHSLRKSPVQLLAEEYDYRVHTPEHLKTPDVQAEFAAYKADAAVVAAFGLILPQAILDAPRLGCLNIHASLLPRWRGAAPIQRAILAGDETTGISIMRMEAGLDTGPVLLEDRIEIERKETAGELHDRLALIGARAIVEALDDYAHGRITPRPQPHEGVTYAAKISSGEARLYWDRTAVDLERAIRAFSPVPGAWALLPSGERLKVLAAEIEPVHDAAGHQPGDILDDRLTVLCGEDALRPTLIQREGKKAMPSAALLRGLVLKKGDRLS</sequence>
<dbReference type="SUPFAM" id="SSF50486">
    <property type="entry name" value="FMT C-terminal domain-like"/>
    <property type="match status" value="1"/>
</dbReference>
<keyword evidence="9" id="KW-1185">Reference proteome</keyword>
<dbReference type="InterPro" id="IPR036477">
    <property type="entry name" value="Formyl_transf_N_sf"/>
</dbReference>
<dbReference type="Pfam" id="PF02911">
    <property type="entry name" value="Formyl_trans_C"/>
    <property type="match status" value="1"/>
</dbReference>
<dbReference type="PROSITE" id="PS00373">
    <property type="entry name" value="GART"/>
    <property type="match status" value="1"/>
</dbReference>
<dbReference type="InterPro" id="IPR005794">
    <property type="entry name" value="Fmt"/>
</dbReference>
<evidence type="ECO:0000256" key="2">
    <source>
        <dbReference type="ARBA" id="ARBA00012261"/>
    </source>
</evidence>
<dbReference type="InterPro" id="IPR001555">
    <property type="entry name" value="GART_AS"/>
</dbReference>
<feature type="domain" description="Formyl transferase C-terminal" evidence="7">
    <location>
        <begin position="206"/>
        <end position="302"/>
    </location>
</feature>
<dbReference type="Pfam" id="PF00551">
    <property type="entry name" value="Formyl_trans_N"/>
    <property type="match status" value="1"/>
</dbReference>
<comment type="function">
    <text evidence="5">Attaches a formyl group to the free amino group of methionyl-tRNA(fMet). The formyl group appears to play a dual role in the initiator identity of N-formylmethionyl-tRNA by promoting its recognition by IF2 and preventing the misappropriation of this tRNA by the elongation apparatus.</text>
</comment>
<dbReference type="RefSeq" id="WP_379960115.1">
    <property type="nucleotide sequence ID" value="NZ_JAUYVI010000007.1"/>
</dbReference>
<keyword evidence="3 5" id="KW-0808">Transferase</keyword>
<reference evidence="9" key="1">
    <citation type="submission" date="2023-08" db="EMBL/GenBank/DDBJ databases">
        <title>Rhodospirillaceae gen. nov., a novel taxon isolated from the Yangtze River Yuezi River estuary sludge.</title>
        <authorList>
            <person name="Ruan L."/>
        </authorList>
    </citation>
    <scope>NUCLEOTIDE SEQUENCE [LARGE SCALE GENOMIC DNA]</scope>
    <source>
        <strain evidence="9">R-7</strain>
    </source>
</reference>
<feature type="domain" description="Formyl transferase N-terminal" evidence="6">
    <location>
        <begin position="5"/>
        <end position="183"/>
    </location>
</feature>
<dbReference type="Proteomes" id="UP001230156">
    <property type="component" value="Unassembled WGS sequence"/>
</dbReference>
<dbReference type="EMBL" id="JAUYVI010000007">
    <property type="protein sequence ID" value="MDQ7250617.1"/>
    <property type="molecule type" value="Genomic_DNA"/>
</dbReference>
<comment type="similarity">
    <text evidence="1 5">Belongs to the Fmt family.</text>
</comment>
<gene>
    <name evidence="5 8" type="primary">fmt</name>
    <name evidence="8" type="ORF">Q8A70_23210</name>
</gene>
<evidence type="ECO:0000259" key="7">
    <source>
        <dbReference type="Pfam" id="PF02911"/>
    </source>
</evidence>
<evidence type="ECO:0000256" key="1">
    <source>
        <dbReference type="ARBA" id="ARBA00010699"/>
    </source>
</evidence>
<dbReference type="PANTHER" id="PTHR11138:SF5">
    <property type="entry name" value="METHIONYL-TRNA FORMYLTRANSFERASE, MITOCHONDRIAL"/>
    <property type="match status" value="1"/>
</dbReference>
<dbReference type="InterPro" id="IPR002376">
    <property type="entry name" value="Formyl_transf_N"/>
</dbReference>
<dbReference type="InterPro" id="IPR005793">
    <property type="entry name" value="Formyl_trans_C"/>
</dbReference>
<evidence type="ECO:0000256" key="4">
    <source>
        <dbReference type="ARBA" id="ARBA00022917"/>
    </source>
</evidence>
<dbReference type="SUPFAM" id="SSF53328">
    <property type="entry name" value="Formyltransferase"/>
    <property type="match status" value="1"/>
</dbReference>
<dbReference type="CDD" id="cd08704">
    <property type="entry name" value="Met_tRNA_FMT_C"/>
    <property type="match status" value="1"/>
</dbReference>
<dbReference type="InterPro" id="IPR044135">
    <property type="entry name" value="Met-tRNA-FMT_C"/>
</dbReference>
<evidence type="ECO:0000259" key="6">
    <source>
        <dbReference type="Pfam" id="PF00551"/>
    </source>
</evidence>
<dbReference type="CDD" id="cd08646">
    <property type="entry name" value="FMT_core_Met-tRNA-FMT_N"/>
    <property type="match status" value="1"/>
</dbReference>
<evidence type="ECO:0000256" key="5">
    <source>
        <dbReference type="HAMAP-Rule" id="MF_00182"/>
    </source>
</evidence>
<evidence type="ECO:0000313" key="8">
    <source>
        <dbReference type="EMBL" id="MDQ7250617.1"/>
    </source>
</evidence>
<dbReference type="InterPro" id="IPR011034">
    <property type="entry name" value="Formyl_transferase-like_C_sf"/>
</dbReference>
<comment type="catalytic activity">
    <reaction evidence="5">
        <text>L-methionyl-tRNA(fMet) + (6R)-10-formyltetrahydrofolate = N-formyl-L-methionyl-tRNA(fMet) + (6S)-5,6,7,8-tetrahydrofolate + H(+)</text>
        <dbReference type="Rhea" id="RHEA:24380"/>
        <dbReference type="Rhea" id="RHEA-COMP:9952"/>
        <dbReference type="Rhea" id="RHEA-COMP:9953"/>
        <dbReference type="ChEBI" id="CHEBI:15378"/>
        <dbReference type="ChEBI" id="CHEBI:57453"/>
        <dbReference type="ChEBI" id="CHEBI:78530"/>
        <dbReference type="ChEBI" id="CHEBI:78844"/>
        <dbReference type="ChEBI" id="CHEBI:195366"/>
        <dbReference type="EC" id="2.1.2.9"/>
    </reaction>
</comment>
<dbReference type="PANTHER" id="PTHR11138">
    <property type="entry name" value="METHIONYL-TRNA FORMYLTRANSFERASE"/>
    <property type="match status" value="1"/>
</dbReference>
<accession>A0ABU0YTW0</accession>
<evidence type="ECO:0000313" key="9">
    <source>
        <dbReference type="Proteomes" id="UP001230156"/>
    </source>
</evidence>